<evidence type="ECO:0000259" key="2">
    <source>
        <dbReference type="PROSITE" id="PS50983"/>
    </source>
</evidence>
<dbReference type="InterPro" id="IPR050902">
    <property type="entry name" value="ABC_Transporter_SBP"/>
</dbReference>
<reference evidence="3" key="1">
    <citation type="journal article" date="2021" name="Microb. Physiol.">
        <title>Proteogenomic Insights into the Physiology of Marine, Sulfate-Reducing, Filamentous Desulfonema limicola and Desulfonema magnum.</title>
        <authorList>
            <person name="Schnaars V."/>
            <person name="Wohlbrand L."/>
            <person name="Scheve S."/>
            <person name="Hinrichs C."/>
            <person name="Reinhardt R."/>
            <person name="Rabus R."/>
        </authorList>
    </citation>
    <scope>NUCLEOTIDE SEQUENCE</scope>
    <source>
        <strain evidence="3">5ac10</strain>
    </source>
</reference>
<dbReference type="KEGG" id="dli:dnl_49950"/>
<dbReference type="PANTHER" id="PTHR30535:SF34">
    <property type="entry name" value="MOLYBDATE-BINDING PROTEIN MOLA"/>
    <property type="match status" value="1"/>
</dbReference>
<dbReference type="AlphaFoldDB" id="A0A975GIN1"/>
<evidence type="ECO:0000313" key="4">
    <source>
        <dbReference type="Proteomes" id="UP000663720"/>
    </source>
</evidence>
<evidence type="ECO:0000313" key="3">
    <source>
        <dbReference type="EMBL" id="QTA82616.1"/>
    </source>
</evidence>
<dbReference type="EMBL" id="CP061799">
    <property type="protein sequence ID" value="QTA82616.1"/>
    <property type="molecule type" value="Genomic_DNA"/>
</dbReference>
<protein>
    <submittedName>
        <fullName evidence="3">ABC transporter, substrate-binding protein</fullName>
    </submittedName>
</protein>
<dbReference type="RefSeq" id="WP_246514780.1">
    <property type="nucleotide sequence ID" value="NZ_CP061799.1"/>
</dbReference>
<dbReference type="GO" id="GO:0071281">
    <property type="term" value="P:cellular response to iron ion"/>
    <property type="evidence" value="ECO:0007669"/>
    <property type="project" value="TreeGrafter"/>
</dbReference>
<feature type="domain" description="Fe/B12 periplasmic-binding" evidence="2">
    <location>
        <begin position="31"/>
        <end position="282"/>
    </location>
</feature>
<dbReference type="SUPFAM" id="SSF53807">
    <property type="entry name" value="Helical backbone' metal receptor"/>
    <property type="match status" value="1"/>
</dbReference>
<keyword evidence="4" id="KW-1185">Reference proteome</keyword>
<dbReference type="Proteomes" id="UP000663720">
    <property type="component" value="Chromosome"/>
</dbReference>
<name>A0A975GIN1_9BACT</name>
<dbReference type="PROSITE" id="PS50983">
    <property type="entry name" value="FE_B12_PBP"/>
    <property type="match status" value="1"/>
</dbReference>
<dbReference type="NCBIfam" id="NF038402">
    <property type="entry name" value="TroA_like"/>
    <property type="match status" value="1"/>
</dbReference>
<keyword evidence="1" id="KW-0732">Signal</keyword>
<sequence>MIQFISVLDLSAKTLKDQAGRIVNMPDNPVRIVSLAPSITEIVFSLEQEKRLAGVTQFSDFPVQAQKMPKVGSYVHLDLEKIVSLKPDLCIAIKDGNPVEVIARLEKMGIPVYAVNPVNMDSVLTAIKEIGNILNAETQAEVLTQNMISRINHVKTQVAKLRHRPGVFFQIGINPIVAVGRKTFIHELIVNAGGTNLSQGDIPYPRFSHEQVIALSPEILIITSMARGEIFQKVKEQWKRWPEMPAVKNNRIYLVDSNIFDRPTPRMVTGLEQLFGIIHPETGKTKK</sequence>
<dbReference type="Pfam" id="PF01497">
    <property type="entry name" value="Peripla_BP_2"/>
    <property type="match status" value="1"/>
</dbReference>
<organism evidence="3 4">
    <name type="scientific">Desulfonema limicola</name>
    <dbReference type="NCBI Taxonomy" id="45656"/>
    <lineage>
        <taxon>Bacteria</taxon>
        <taxon>Pseudomonadati</taxon>
        <taxon>Thermodesulfobacteriota</taxon>
        <taxon>Desulfobacteria</taxon>
        <taxon>Desulfobacterales</taxon>
        <taxon>Desulfococcaceae</taxon>
        <taxon>Desulfonema</taxon>
    </lineage>
</organism>
<dbReference type="CDD" id="cd01144">
    <property type="entry name" value="BtuF"/>
    <property type="match status" value="1"/>
</dbReference>
<dbReference type="InterPro" id="IPR002491">
    <property type="entry name" value="ABC_transptr_periplasmic_BD"/>
</dbReference>
<dbReference type="Gene3D" id="3.40.50.1980">
    <property type="entry name" value="Nitrogenase molybdenum iron protein domain"/>
    <property type="match status" value="2"/>
</dbReference>
<gene>
    <name evidence="3" type="ORF">dnl_49950</name>
</gene>
<dbReference type="InterPro" id="IPR054828">
    <property type="entry name" value="Vit_B12_bind_prot"/>
</dbReference>
<proteinExistence type="predicted"/>
<evidence type="ECO:0000256" key="1">
    <source>
        <dbReference type="ARBA" id="ARBA00022729"/>
    </source>
</evidence>
<dbReference type="PANTHER" id="PTHR30535">
    <property type="entry name" value="VITAMIN B12-BINDING PROTEIN"/>
    <property type="match status" value="1"/>
</dbReference>
<accession>A0A975GIN1</accession>